<dbReference type="Proteomes" id="UP000001034">
    <property type="component" value="Segment"/>
</dbReference>
<evidence type="ECO:0000313" key="3">
    <source>
        <dbReference type="Proteomes" id="UP000001034"/>
    </source>
</evidence>
<feature type="region of interest" description="Disordered" evidence="1">
    <location>
        <begin position="1"/>
        <end position="21"/>
    </location>
</feature>
<dbReference type="EMBL" id="AB366653">
    <property type="protein sequence ID" value="BAG41789.1"/>
    <property type="molecule type" value="Genomic_DNA"/>
</dbReference>
<evidence type="ECO:0000313" key="2">
    <source>
        <dbReference type="EMBL" id="BAG41789.1"/>
    </source>
</evidence>
<reference evidence="2 3" key="1">
    <citation type="journal article" date="2010" name="Virology">
        <title>A jumbo phage infecting the phytopathogen Ralstonia solanacearum defines a new lineage of the Myoviridae family.</title>
        <authorList>
            <person name="Yamada T."/>
            <person name="Satoh S."/>
            <person name="Ishikawa H."/>
            <person name="Fujiwara A."/>
            <person name="Kawasaki T."/>
            <person name="Fujie M."/>
            <person name="Ogata H."/>
        </authorList>
    </citation>
    <scope>NUCLEOTIDE SEQUENCE [LARGE SCALE GENOMIC DNA]</scope>
</reference>
<protein>
    <submittedName>
        <fullName evidence="2">Uncharacterized protein</fullName>
    </submittedName>
</protein>
<sequence length="355" mass="38668">MSKSKKAVNTTTKAAKKADAASKKSAVKVVEAKALDKRFKKGAIVYHTGGLGPVKFYEPPKDSSEYAVVRTHAGTEARVLASQLRLATGAEVKTYTKRVREHRKLEKASELRRITRKGAIVFHAAMGPVKMVGPAPHDGQFIVRLPRGEESPVLYSNLRLATPSEVKEYSKKVDERKKAAAQDATKKFAFPTSASVEAAKAEESAKVEQPTEARLNGFIIHVGDTVLGDVEGTLAAIVVSILPNRNLVVREEGSDANQIWTEGSVHGVRPAAEDRDPSVLGQKFKELKIKFEEVGLFAPFTYKGVHHVKVSKSNAIRAVIEGTPVAPRAVLATDDAPMKGSHVVRFRKSDKVTRF</sequence>
<evidence type="ECO:0000256" key="1">
    <source>
        <dbReference type="SAM" id="MobiDB-lite"/>
    </source>
</evidence>
<dbReference type="RefSeq" id="YP_001950219.1">
    <property type="nucleotide sequence ID" value="NC_010811.2"/>
</dbReference>
<keyword evidence="3" id="KW-1185">Reference proteome</keyword>
<accession>B2ZYL3</accession>
<name>B2ZYL3_9CAUD</name>
<proteinExistence type="predicted"/>
<dbReference type="KEGG" id="vg:6370017"/>
<organism evidence="2 3">
    <name type="scientific">Ralstonia phage phiRSL1</name>
    <dbReference type="NCBI Taxonomy" id="1980924"/>
    <lineage>
        <taxon>Viruses</taxon>
        <taxon>Duplodnaviria</taxon>
        <taxon>Heunggongvirae</taxon>
        <taxon>Uroviricota</taxon>
        <taxon>Caudoviricetes</taxon>
        <taxon>Mieseafarmvirus</taxon>
        <taxon>Mieseafarmvirus RSL1</taxon>
    </lineage>
</organism>
<dbReference type="GeneID" id="6370017"/>